<dbReference type="PRINTS" id="PR00315">
    <property type="entry name" value="ELONGATNFCT"/>
</dbReference>
<comment type="catalytic activity">
    <reaction evidence="11">
        <text>sulfate + ATP + H(+) = adenosine 5'-phosphosulfate + diphosphate</text>
        <dbReference type="Rhea" id="RHEA:18133"/>
        <dbReference type="ChEBI" id="CHEBI:15378"/>
        <dbReference type="ChEBI" id="CHEBI:16189"/>
        <dbReference type="ChEBI" id="CHEBI:30616"/>
        <dbReference type="ChEBI" id="CHEBI:33019"/>
        <dbReference type="ChEBI" id="CHEBI:58243"/>
        <dbReference type="EC" id="2.7.7.4"/>
    </reaction>
</comment>
<dbReference type="InterPro" id="IPR027417">
    <property type="entry name" value="P-loop_NTPase"/>
</dbReference>
<dbReference type="InterPro" id="IPR054696">
    <property type="entry name" value="GTP-eEF1A_C"/>
</dbReference>
<dbReference type="Pfam" id="PF22594">
    <property type="entry name" value="GTP-eEF1A_C"/>
    <property type="match status" value="1"/>
</dbReference>
<keyword evidence="12 14" id="KW-0418">Kinase</keyword>
<evidence type="ECO:0000256" key="1">
    <source>
        <dbReference type="ARBA" id="ARBA00001823"/>
    </source>
</evidence>
<feature type="domain" description="Tr-type G" evidence="13">
    <location>
        <begin position="12"/>
        <end position="220"/>
    </location>
</feature>
<comment type="function">
    <text evidence="2">APS kinase catalyzes the synthesis of activated sulfate.</text>
</comment>
<dbReference type="InterPro" id="IPR009001">
    <property type="entry name" value="Transl_elong_EF1A/Init_IF2_C"/>
</dbReference>
<evidence type="ECO:0000259" key="13">
    <source>
        <dbReference type="PROSITE" id="PS51722"/>
    </source>
</evidence>
<comment type="similarity">
    <text evidence="3">In the C-terminal section; belongs to the APS kinase family.</text>
</comment>
<organism evidence="14 15">
    <name type="scientific">Rhodococcus gannanensis</name>
    <dbReference type="NCBI Taxonomy" id="1960308"/>
    <lineage>
        <taxon>Bacteria</taxon>
        <taxon>Bacillati</taxon>
        <taxon>Actinomycetota</taxon>
        <taxon>Actinomycetes</taxon>
        <taxon>Mycobacteriales</taxon>
        <taxon>Nocardiaceae</taxon>
        <taxon>Rhodococcus</taxon>
    </lineage>
</organism>
<dbReference type="EMBL" id="JBHUFB010000010">
    <property type="protein sequence ID" value="MFD1812805.1"/>
    <property type="molecule type" value="Genomic_DNA"/>
</dbReference>
<dbReference type="HAMAP" id="MF_00065">
    <property type="entry name" value="Adenylyl_sulf_kinase"/>
    <property type="match status" value="1"/>
</dbReference>
<dbReference type="Gene3D" id="3.40.50.300">
    <property type="entry name" value="P-loop containing nucleotide triphosphate hydrolases"/>
    <property type="match status" value="2"/>
</dbReference>
<feature type="binding site" evidence="12">
    <location>
        <begin position="461"/>
        <end position="468"/>
    </location>
    <ligand>
        <name>ATP</name>
        <dbReference type="ChEBI" id="CHEBI:30616"/>
    </ligand>
</feature>
<evidence type="ECO:0000256" key="4">
    <source>
        <dbReference type="ARBA" id="ARBA00007237"/>
    </source>
</evidence>
<dbReference type="InterPro" id="IPR041757">
    <property type="entry name" value="CysN_GTP-bd"/>
</dbReference>
<keyword evidence="5 12" id="KW-0808">Transferase</keyword>
<dbReference type="InterPro" id="IPR009000">
    <property type="entry name" value="Transl_B-barrel_sf"/>
</dbReference>
<dbReference type="InterPro" id="IPR011779">
    <property type="entry name" value="SO4_adenylTrfase_lsu"/>
</dbReference>
<dbReference type="SUPFAM" id="SSF52540">
    <property type="entry name" value="P-loop containing nucleoside triphosphate hydrolases"/>
    <property type="match status" value="2"/>
</dbReference>
<evidence type="ECO:0000256" key="8">
    <source>
        <dbReference type="ARBA" id="ARBA00022840"/>
    </source>
</evidence>
<evidence type="ECO:0000256" key="5">
    <source>
        <dbReference type="ARBA" id="ARBA00022679"/>
    </source>
</evidence>
<comment type="function">
    <text evidence="12">Catalyzes the synthesis of activated sulfate.</text>
</comment>
<dbReference type="CDD" id="cd04166">
    <property type="entry name" value="CysN_ATPS"/>
    <property type="match status" value="1"/>
</dbReference>
<comment type="caution">
    <text evidence="14">The sequence shown here is derived from an EMBL/GenBank/DDBJ whole genome shotgun (WGS) entry which is preliminary data.</text>
</comment>
<keyword evidence="15" id="KW-1185">Reference proteome</keyword>
<evidence type="ECO:0000256" key="7">
    <source>
        <dbReference type="ARBA" id="ARBA00022741"/>
    </source>
</evidence>
<dbReference type="InterPro" id="IPR044139">
    <property type="entry name" value="CysN_NoDQ_III"/>
</dbReference>
<comment type="catalytic activity">
    <reaction evidence="1 12">
        <text>adenosine 5'-phosphosulfate + ATP = 3'-phosphoadenylyl sulfate + ADP + H(+)</text>
        <dbReference type="Rhea" id="RHEA:24152"/>
        <dbReference type="ChEBI" id="CHEBI:15378"/>
        <dbReference type="ChEBI" id="CHEBI:30616"/>
        <dbReference type="ChEBI" id="CHEBI:58243"/>
        <dbReference type="ChEBI" id="CHEBI:58339"/>
        <dbReference type="ChEBI" id="CHEBI:456216"/>
        <dbReference type="EC" id="2.7.1.25"/>
    </reaction>
</comment>
<keyword evidence="7 12" id="KW-0547">Nucleotide-binding</keyword>
<dbReference type="CDD" id="cd02027">
    <property type="entry name" value="APSK"/>
    <property type="match status" value="1"/>
</dbReference>
<keyword evidence="6" id="KW-0548">Nucleotidyltransferase</keyword>
<dbReference type="PROSITE" id="PS51722">
    <property type="entry name" value="G_TR_2"/>
    <property type="match status" value="1"/>
</dbReference>
<dbReference type="RefSeq" id="WP_378485334.1">
    <property type="nucleotide sequence ID" value="NZ_JBHUFB010000010.1"/>
</dbReference>
<dbReference type="PROSITE" id="PS00301">
    <property type="entry name" value="G_TR_1"/>
    <property type="match status" value="1"/>
</dbReference>
<comment type="similarity">
    <text evidence="12">Belongs to the APS kinase family.</text>
</comment>
<reference evidence="15" key="1">
    <citation type="journal article" date="2019" name="Int. J. Syst. Evol. Microbiol.">
        <title>The Global Catalogue of Microorganisms (GCM) 10K type strain sequencing project: providing services to taxonomists for standard genome sequencing and annotation.</title>
        <authorList>
            <consortium name="The Broad Institute Genomics Platform"/>
            <consortium name="The Broad Institute Genome Sequencing Center for Infectious Disease"/>
            <person name="Wu L."/>
            <person name="Ma J."/>
        </authorList>
    </citation>
    <scope>NUCLEOTIDE SEQUENCE [LARGE SCALE GENOMIC DNA]</scope>
    <source>
        <strain evidence="15">DT72</strain>
    </source>
</reference>
<evidence type="ECO:0000256" key="2">
    <source>
        <dbReference type="ARBA" id="ARBA00002357"/>
    </source>
</evidence>
<dbReference type="NCBIfam" id="TIGR00455">
    <property type="entry name" value="apsK"/>
    <property type="match status" value="1"/>
</dbReference>
<sequence>MTTTAPRTLPPRQLLRLATAGSVDDGKSTLIGRLLHDTGSLPADHIEAVTGDDGETDLAALSDGLRAEREQGITIDVAYRFFSTTARSFVLADTPGHERYTRNMFTGASNAHVAVLLVDIRAGVLRQTRRHARIASLLGVPHLVAVVNKIDLVGFDEVRFKEVQAELGLLAQRLGVPEITVIPVSATRGDNVVTRSESTGWYDGPTLLEYLEGVELAAPSAGVTDLRLPIQWVSRPGEGRRRRYAGRLSAGTLAVGDEVIVLPSGARSRVVALDTLDENREVAVASLSVSLELADELDVARGDLIVSAAATEVPVAAREIDATVCWLSETPLRAGDRVLLKHTTSTVRATVQELHSRIDPETLEENEAPSELALNDVGRITLRTSTVVLADPYRSNRDAGAFILIDEHSNDTVGAGTVGAAREVVQGEQARRDITWHPSALDRHRRWNATGQRGATVWLTGLPASGKSTVAVALERALVDAGRAAYLLDGDNIRHGISDDLGFTPGDRAENIRRVGHLTRLFADAGVVAIASMVSPLRSDRAIARALNEAADLPFFEIHVSTPVEECARRDPKGLYARAKAGELRGLTGIDAPYEAPENPDLAFDTTGVDLDELVGRVLDLLGRAEAGGGQD</sequence>
<keyword evidence="8 12" id="KW-0067">ATP-binding</keyword>
<keyword evidence="9" id="KW-0342">GTP-binding</keyword>
<dbReference type="PANTHER" id="PTHR23115">
    <property type="entry name" value="TRANSLATION FACTOR"/>
    <property type="match status" value="1"/>
</dbReference>
<name>A0ABW4P5R0_9NOCA</name>
<comment type="pathway">
    <text evidence="12">Sulfur metabolism; hydrogen sulfide biosynthesis; sulfite from sulfate: step 2/3.</text>
</comment>
<evidence type="ECO:0000256" key="9">
    <source>
        <dbReference type="ARBA" id="ARBA00023134"/>
    </source>
</evidence>
<dbReference type="SUPFAM" id="SSF50465">
    <property type="entry name" value="EF-Tu/eEF-1alpha/eIF2-gamma C-terminal domain"/>
    <property type="match status" value="1"/>
</dbReference>
<keyword evidence="10" id="KW-0511">Multifunctional enzyme</keyword>
<gene>
    <name evidence="12 14" type="primary">cysC</name>
    <name evidence="14" type="ORF">ACFSJG_11315</name>
</gene>
<evidence type="ECO:0000256" key="12">
    <source>
        <dbReference type="HAMAP-Rule" id="MF_00065"/>
    </source>
</evidence>
<dbReference type="Gene3D" id="2.40.30.10">
    <property type="entry name" value="Translation factors"/>
    <property type="match status" value="2"/>
</dbReference>
<dbReference type="GO" id="GO:0004020">
    <property type="term" value="F:adenylylsulfate kinase activity"/>
    <property type="evidence" value="ECO:0007669"/>
    <property type="project" value="UniProtKB-EC"/>
</dbReference>
<dbReference type="InterPro" id="IPR002891">
    <property type="entry name" value="APS"/>
</dbReference>
<evidence type="ECO:0000256" key="6">
    <source>
        <dbReference type="ARBA" id="ARBA00022695"/>
    </source>
</evidence>
<evidence type="ECO:0000256" key="11">
    <source>
        <dbReference type="ARBA" id="ARBA00049370"/>
    </source>
</evidence>
<proteinExistence type="inferred from homology"/>
<dbReference type="NCBIfam" id="NF003013">
    <property type="entry name" value="PRK03846.1"/>
    <property type="match status" value="1"/>
</dbReference>
<dbReference type="InterPro" id="IPR050100">
    <property type="entry name" value="TRAFAC_GTPase_members"/>
</dbReference>
<dbReference type="Pfam" id="PF01583">
    <property type="entry name" value="APS_kinase"/>
    <property type="match status" value="1"/>
</dbReference>
<accession>A0ABW4P5R0</accession>
<dbReference type="Proteomes" id="UP001597286">
    <property type="component" value="Unassembled WGS sequence"/>
</dbReference>
<dbReference type="NCBIfam" id="NF004035">
    <property type="entry name" value="PRK05506.1"/>
    <property type="match status" value="1"/>
</dbReference>
<dbReference type="CDD" id="cd04095">
    <property type="entry name" value="CysN_NoDQ_III"/>
    <property type="match status" value="1"/>
</dbReference>
<dbReference type="EC" id="2.7.1.25" evidence="12"/>
<keyword evidence="12" id="KW-0597">Phosphoprotein</keyword>
<dbReference type="InterPro" id="IPR000795">
    <property type="entry name" value="T_Tr_GTP-bd_dom"/>
</dbReference>
<dbReference type="InterPro" id="IPR059117">
    <property type="entry name" value="APS_kinase_dom"/>
</dbReference>
<evidence type="ECO:0000256" key="10">
    <source>
        <dbReference type="ARBA" id="ARBA00023268"/>
    </source>
</evidence>
<evidence type="ECO:0000313" key="14">
    <source>
        <dbReference type="EMBL" id="MFD1812805.1"/>
    </source>
</evidence>
<dbReference type="NCBIfam" id="TIGR02034">
    <property type="entry name" value="CysN"/>
    <property type="match status" value="1"/>
</dbReference>
<dbReference type="InterPro" id="IPR031157">
    <property type="entry name" value="G_TR_CS"/>
</dbReference>
<evidence type="ECO:0000256" key="3">
    <source>
        <dbReference type="ARBA" id="ARBA00005438"/>
    </source>
</evidence>
<feature type="active site" description="Phosphoserine intermediate" evidence="12">
    <location>
        <position position="535"/>
    </location>
</feature>
<dbReference type="Pfam" id="PF00009">
    <property type="entry name" value="GTP_EFTU"/>
    <property type="match status" value="1"/>
</dbReference>
<protein>
    <recommendedName>
        <fullName evidence="12">Adenylyl-sulfate kinase</fullName>
        <ecNumber evidence="12">2.7.1.25</ecNumber>
    </recommendedName>
    <alternativeName>
        <fullName evidence="12">APS kinase</fullName>
    </alternativeName>
    <alternativeName>
        <fullName evidence="12">ATP adenosine-5'-phosphosulfate 3'-phosphotransferase</fullName>
    </alternativeName>
    <alternativeName>
        <fullName evidence="12">Adenosine-5'-phosphosulfate kinase</fullName>
    </alternativeName>
</protein>
<comment type="similarity">
    <text evidence="4">In the N-terminal section; belongs to the TRAFAC class translation factor GTPase superfamily. Classic translation factor GTPase family. CysN/NodQ subfamily.</text>
</comment>
<dbReference type="SUPFAM" id="SSF50447">
    <property type="entry name" value="Translation proteins"/>
    <property type="match status" value="1"/>
</dbReference>
<evidence type="ECO:0000313" key="15">
    <source>
        <dbReference type="Proteomes" id="UP001597286"/>
    </source>
</evidence>